<accession>A0A179SWH8</accession>
<sequence>MLDLLLFYLKEIGLKDTTDLFITFLGVVVTGIGIIVTGVFSWLLWKATQQTNKLAEANHELAVAISNEQRQEHQRLKERYRTEMWKKAVKLRYTLESTNQFSYKVLLEEPLSHEFSDEFLGKYFDESEQFLIDSVWATFKNYIEEYWSDDHIVLGRYNSRKVDSDITEMHNHCSSLADQLSKTLLENDENV</sequence>
<dbReference type="AlphaFoldDB" id="A0A179SWH8"/>
<keyword evidence="1" id="KW-0812">Transmembrane</keyword>
<dbReference type="RefSeq" id="WP_066335441.1">
    <property type="nucleotide sequence ID" value="NZ_LWSG01000023.1"/>
</dbReference>
<keyword evidence="3" id="KW-1185">Reference proteome</keyword>
<proteinExistence type="predicted"/>
<protein>
    <recommendedName>
        <fullName evidence="4">DUF4760 domain-containing protein</fullName>
    </recommendedName>
</protein>
<reference evidence="3" key="1">
    <citation type="submission" date="2016-04" db="EMBL/GenBank/DDBJ databases">
        <authorList>
            <person name="Lyu Z."/>
            <person name="Lyu W."/>
        </authorList>
    </citation>
    <scope>NUCLEOTIDE SEQUENCE [LARGE SCALE GENOMIC DNA]</scope>
    <source>
        <strain evidence="3">C44</strain>
    </source>
</reference>
<dbReference type="OrthoDB" id="9942435at2"/>
<organism evidence="2 3">
    <name type="scientific">Metabacillus litoralis</name>
    <dbReference type="NCBI Taxonomy" id="152268"/>
    <lineage>
        <taxon>Bacteria</taxon>
        <taxon>Bacillati</taxon>
        <taxon>Bacillota</taxon>
        <taxon>Bacilli</taxon>
        <taxon>Bacillales</taxon>
        <taxon>Bacillaceae</taxon>
        <taxon>Metabacillus</taxon>
    </lineage>
</organism>
<dbReference type="Proteomes" id="UP000078534">
    <property type="component" value="Unassembled WGS sequence"/>
</dbReference>
<evidence type="ECO:0008006" key="4">
    <source>
        <dbReference type="Google" id="ProtNLM"/>
    </source>
</evidence>
<comment type="caution">
    <text evidence="2">The sequence shown here is derived from an EMBL/GenBank/DDBJ whole genome shotgun (WGS) entry which is preliminary data.</text>
</comment>
<evidence type="ECO:0000313" key="2">
    <source>
        <dbReference type="EMBL" id="OAS85219.1"/>
    </source>
</evidence>
<dbReference type="STRING" id="152268.A6K24_06850"/>
<evidence type="ECO:0000256" key="1">
    <source>
        <dbReference type="SAM" id="Phobius"/>
    </source>
</evidence>
<evidence type="ECO:0000313" key="3">
    <source>
        <dbReference type="Proteomes" id="UP000078534"/>
    </source>
</evidence>
<dbReference type="EMBL" id="LWSG01000023">
    <property type="protein sequence ID" value="OAS85219.1"/>
    <property type="molecule type" value="Genomic_DNA"/>
</dbReference>
<name>A0A179SWH8_9BACI</name>
<feature type="transmembrane region" description="Helical" evidence="1">
    <location>
        <begin position="20"/>
        <end position="45"/>
    </location>
</feature>
<keyword evidence="1" id="KW-1133">Transmembrane helix</keyword>
<keyword evidence="1" id="KW-0472">Membrane</keyword>
<gene>
    <name evidence="2" type="ORF">A6K24_06850</name>
</gene>